<feature type="region of interest" description="Disordered" evidence="1">
    <location>
        <begin position="118"/>
        <end position="142"/>
    </location>
</feature>
<dbReference type="EMBL" id="QPFP01000411">
    <property type="protein sequence ID" value="TEB13855.1"/>
    <property type="molecule type" value="Genomic_DNA"/>
</dbReference>
<accession>A0A4Y7RXX5</accession>
<comment type="caution">
    <text evidence="2">The sequence shown here is derived from an EMBL/GenBank/DDBJ whole genome shotgun (WGS) entry which is preliminary data.</text>
</comment>
<dbReference type="Proteomes" id="UP000298030">
    <property type="component" value="Unassembled WGS sequence"/>
</dbReference>
<gene>
    <name evidence="2" type="ORF">FA13DRAFT_1652183</name>
</gene>
<protein>
    <submittedName>
        <fullName evidence="2">Uncharacterized protein</fullName>
    </submittedName>
</protein>
<reference evidence="2 3" key="1">
    <citation type="journal article" date="2019" name="Nat. Ecol. Evol.">
        <title>Megaphylogeny resolves global patterns of mushroom evolution.</title>
        <authorList>
            <person name="Varga T."/>
            <person name="Krizsan K."/>
            <person name="Foldi C."/>
            <person name="Dima B."/>
            <person name="Sanchez-Garcia M."/>
            <person name="Sanchez-Ramirez S."/>
            <person name="Szollosi G.J."/>
            <person name="Szarkandi J.G."/>
            <person name="Papp V."/>
            <person name="Albert L."/>
            <person name="Andreopoulos W."/>
            <person name="Angelini C."/>
            <person name="Antonin V."/>
            <person name="Barry K.W."/>
            <person name="Bougher N.L."/>
            <person name="Buchanan P."/>
            <person name="Buyck B."/>
            <person name="Bense V."/>
            <person name="Catcheside P."/>
            <person name="Chovatia M."/>
            <person name="Cooper J."/>
            <person name="Damon W."/>
            <person name="Desjardin D."/>
            <person name="Finy P."/>
            <person name="Geml J."/>
            <person name="Haridas S."/>
            <person name="Hughes K."/>
            <person name="Justo A."/>
            <person name="Karasinski D."/>
            <person name="Kautmanova I."/>
            <person name="Kiss B."/>
            <person name="Kocsube S."/>
            <person name="Kotiranta H."/>
            <person name="LaButti K.M."/>
            <person name="Lechner B.E."/>
            <person name="Liimatainen K."/>
            <person name="Lipzen A."/>
            <person name="Lukacs Z."/>
            <person name="Mihaltcheva S."/>
            <person name="Morgado L.N."/>
            <person name="Niskanen T."/>
            <person name="Noordeloos M.E."/>
            <person name="Ohm R.A."/>
            <person name="Ortiz-Santana B."/>
            <person name="Ovrebo C."/>
            <person name="Racz N."/>
            <person name="Riley R."/>
            <person name="Savchenko A."/>
            <person name="Shiryaev A."/>
            <person name="Soop K."/>
            <person name="Spirin V."/>
            <person name="Szebenyi C."/>
            <person name="Tomsovsky M."/>
            <person name="Tulloss R.E."/>
            <person name="Uehling J."/>
            <person name="Grigoriev I.V."/>
            <person name="Vagvolgyi C."/>
            <person name="Papp T."/>
            <person name="Martin F.M."/>
            <person name="Miettinen O."/>
            <person name="Hibbett D.S."/>
            <person name="Nagy L.G."/>
        </authorList>
    </citation>
    <scope>NUCLEOTIDE SEQUENCE [LARGE SCALE GENOMIC DNA]</scope>
    <source>
        <strain evidence="2 3">FP101781</strain>
    </source>
</reference>
<dbReference type="AlphaFoldDB" id="A0A4Y7RXX5"/>
<sequence length="142" mass="15891">MFNGEPVPLIVNEWQDAVSPPEDSAHNLHFSDSDEEGGHEDADPGLNVDDANPLDYSQQMSELFNDDANEPENESTSSILDNVFESDHEEEDEDEEFVYTGMDSSKVPLAYREQLRDVLGQEHEEDSVGYPQGVEGSLLNEE</sequence>
<proteinExistence type="predicted"/>
<feature type="region of interest" description="Disordered" evidence="1">
    <location>
        <begin position="1"/>
        <end position="94"/>
    </location>
</feature>
<feature type="compositionally biased region" description="Basic and acidic residues" evidence="1">
    <location>
        <begin position="23"/>
        <end position="32"/>
    </location>
</feature>
<evidence type="ECO:0000313" key="2">
    <source>
        <dbReference type="EMBL" id="TEB13855.1"/>
    </source>
</evidence>
<keyword evidence="3" id="KW-1185">Reference proteome</keyword>
<evidence type="ECO:0000313" key="3">
    <source>
        <dbReference type="Proteomes" id="UP000298030"/>
    </source>
</evidence>
<organism evidence="2 3">
    <name type="scientific">Coprinellus micaceus</name>
    <name type="common">Glistening ink-cap mushroom</name>
    <name type="synonym">Coprinus micaceus</name>
    <dbReference type="NCBI Taxonomy" id="71717"/>
    <lineage>
        <taxon>Eukaryota</taxon>
        <taxon>Fungi</taxon>
        <taxon>Dikarya</taxon>
        <taxon>Basidiomycota</taxon>
        <taxon>Agaricomycotina</taxon>
        <taxon>Agaricomycetes</taxon>
        <taxon>Agaricomycetidae</taxon>
        <taxon>Agaricales</taxon>
        <taxon>Agaricineae</taxon>
        <taxon>Psathyrellaceae</taxon>
        <taxon>Coprinellus</taxon>
    </lineage>
</organism>
<feature type="compositionally biased region" description="Acidic residues" evidence="1">
    <location>
        <begin position="64"/>
        <end position="73"/>
    </location>
</feature>
<feature type="non-terminal residue" evidence="2">
    <location>
        <position position="142"/>
    </location>
</feature>
<name>A0A4Y7RXX5_COPMI</name>
<evidence type="ECO:0000256" key="1">
    <source>
        <dbReference type="SAM" id="MobiDB-lite"/>
    </source>
</evidence>